<evidence type="ECO:0000256" key="3">
    <source>
        <dbReference type="ARBA" id="ARBA00022729"/>
    </source>
</evidence>
<dbReference type="PROSITE" id="PS51257">
    <property type="entry name" value="PROKAR_LIPOPROTEIN"/>
    <property type="match status" value="1"/>
</dbReference>
<dbReference type="InterPro" id="IPR028082">
    <property type="entry name" value="Peripla_BP_I"/>
</dbReference>
<dbReference type="PANTHER" id="PTHR47235">
    <property type="entry name" value="BLR6548 PROTEIN"/>
    <property type="match status" value="1"/>
</dbReference>
<evidence type="ECO:0000313" key="8">
    <source>
        <dbReference type="Proteomes" id="UP000282654"/>
    </source>
</evidence>
<evidence type="ECO:0000313" key="7">
    <source>
        <dbReference type="EMBL" id="RPF46939.1"/>
    </source>
</evidence>
<dbReference type="InterPro" id="IPR028081">
    <property type="entry name" value="Leu-bd"/>
</dbReference>
<proteinExistence type="inferred from homology"/>
<evidence type="ECO:0000256" key="2">
    <source>
        <dbReference type="ARBA" id="ARBA00022448"/>
    </source>
</evidence>
<evidence type="ECO:0000259" key="6">
    <source>
        <dbReference type="Pfam" id="PF13458"/>
    </source>
</evidence>
<feature type="signal peptide" evidence="5">
    <location>
        <begin position="1"/>
        <end position="23"/>
    </location>
</feature>
<accession>A0A3N5APA3</accession>
<keyword evidence="3 5" id="KW-0732">Signal</keyword>
<dbReference type="PANTHER" id="PTHR47235:SF1">
    <property type="entry name" value="BLR6548 PROTEIN"/>
    <property type="match status" value="1"/>
</dbReference>
<dbReference type="EMBL" id="RKRE01000002">
    <property type="protein sequence ID" value="RPF46939.1"/>
    <property type="molecule type" value="Genomic_DNA"/>
</dbReference>
<reference evidence="7 8" key="1">
    <citation type="submission" date="2018-11" db="EMBL/GenBank/DDBJ databases">
        <title>Genomic Encyclopedia of Type Strains, Phase IV (KMG-IV): sequencing the most valuable type-strain genomes for metagenomic binning, comparative biology and taxonomic classification.</title>
        <authorList>
            <person name="Goeker M."/>
        </authorList>
    </citation>
    <scope>NUCLEOTIDE SEQUENCE [LARGE SCALE GENOMIC DNA]</scope>
    <source>
        <strain evidence="7 8">DSM 102936</strain>
    </source>
</reference>
<comment type="caution">
    <text evidence="7">The sequence shown here is derived from an EMBL/GenBank/DDBJ whole genome shotgun (WGS) entry which is preliminary data.</text>
</comment>
<dbReference type="InterPro" id="IPR000709">
    <property type="entry name" value="Leu_Ile_Val-bd"/>
</dbReference>
<comment type="similarity">
    <text evidence="1">Belongs to the leucine-binding protein family.</text>
</comment>
<dbReference type="OrthoDB" id="9783240at2"/>
<dbReference type="AlphaFoldDB" id="A0A3N5APA3"/>
<evidence type="ECO:0000256" key="4">
    <source>
        <dbReference type="ARBA" id="ARBA00022970"/>
    </source>
</evidence>
<dbReference type="PRINTS" id="PR00337">
    <property type="entry name" value="LEUILEVALBP"/>
</dbReference>
<dbReference type="Pfam" id="PF13458">
    <property type="entry name" value="Peripla_BP_6"/>
    <property type="match status" value="1"/>
</dbReference>
<evidence type="ECO:0000256" key="1">
    <source>
        <dbReference type="ARBA" id="ARBA00010062"/>
    </source>
</evidence>
<dbReference type="Gene3D" id="3.40.50.2300">
    <property type="match status" value="2"/>
</dbReference>
<dbReference type="GO" id="GO:0006865">
    <property type="term" value="P:amino acid transport"/>
    <property type="evidence" value="ECO:0007669"/>
    <property type="project" value="UniProtKB-KW"/>
</dbReference>
<dbReference type="Proteomes" id="UP000282654">
    <property type="component" value="Unassembled WGS sequence"/>
</dbReference>
<keyword evidence="8" id="KW-1185">Reference proteome</keyword>
<dbReference type="RefSeq" id="WP_123929461.1">
    <property type="nucleotide sequence ID" value="NZ_RKRE01000002.1"/>
</dbReference>
<feature type="chain" id="PRO_5018040156" evidence="5">
    <location>
        <begin position="24"/>
        <end position="403"/>
    </location>
</feature>
<name>A0A3N5APA3_9THEO</name>
<dbReference type="CDD" id="cd06334">
    <property type="entry name" value="PBP1_ABC_ligand_binding-like"/>
    <property type="match status" value="1"/>
</dbReference>
<evidence type="ECO:0000256" key="5">
    <source>
        <dbReference type="SAM" id="SignalP"/>
    </source>
</evidence>
<keyword evidence="2" id="KW-0813">Transport</keyword>
<gene>
    <name evidence="7" type="ORF">EDD75_1201</name>
</gene>
<keyword evidence="4" id="KW-0029">Amino-acid transport</keyword>
<sequence length="403" mass="43683">MRGRHLICLFFVLCLAVALVATGCGKKEAPSTGPATAEKTKEPVKIGGIFDLTGPTADVGQPYADGAKAYIDYLNSKGGVNGRQVELIDIDYAYDKTKALEAYNKLVKQDQVAAILGWGTGDTEALKQMIAADKIPYISGSYSEGLLDINLCPYNFLVAASYSDQARIALKWIKDNWKESRKPRVALIYNDTPFGKSPVADAKKYAAQIGIDIVADEVVDLKALDATSQMLDLKQKKADFAIIQGTSNLAATVLKDAKKNGLSTRFIGLNWAADEKVIKLAGPAAEGYIGVIPFAFPYEKVPGMAVIQEYLTAKGQKLEEKNQKFIQGWTSAMIMTEGIKRAGDKVTGEAIKAGLENLANFDTGGLSAPVTFTAQSHRGSEKVRLAEVKNGRFEYLTDWIGYK</sequence>
<protein>
    <submittedName>
        <fullName evidence="7">Amino acid/amide ABC transporter substrate-binding protein (HAAT family)</fullName>
    </submittedName>
</protein>
<organism evidence="7 8">
    <name type="scientific">Thermodesulfitimonas autotrophica</name>
    <dbReference type="NCBI Taxonomy" id="1894989"/>
    <lineage>
        <taxon>Bacteria</taxon>
        <taxon>Bacillati</taxon>
        <taxon>Bacillota</taxon>
        <taxon>Clostridia</taxon>
        <taxon>Thermoanaerobacterales</taxon>
        <taxon>Thermoanaerobacteraceae</taxon>
        <taxon>Thermodesulfitimonas</taxon>
    </lineage>
</organism>
<feature type="domain" description="Leucine-binding protein" evidence="6">
    <location>
        <begin position="43"/>
        <end position="391"/>
    </location>
</feature>
<dbReference type="SUPFAM" id="SSF53822">
    <property type="entry name" value="Periplasmic binding protein-like I"/>
    <property type="match status" value="1"/>
</dbReference>